<feature type="compositionally biased region" description="Low complexity" evidence="1">
    <location>
        <begin position="1"/>
        <end position="16"/>
    </location>
</feature>
<organism evidence="2 3">
    <name type="scientific">Prymnesium parvum</name>
    <name type="common">Toxic golden alga</name>
    <dbReference type="NCBI Taxonomy" id="97485"/>
    <lineage>
        <taxon>Eukaryota</taxon>
        <taxon>Haptista</taxon>
        <taxon>Haptophyta</taxon>
        <taxon>Prymnesiophyceae</taxon>
        <taxon>Prymnesiales</taxon>
        <taxon>Prymnesiaceae</taxon>
        <taxon>Prymnesium</taxon>
    </lineage>
</organism>
<accession>A0AB34JSV7</accession>
<gene>
    <name evidence="2" type="ORF">AB1Y20_018973</name>
</gene>
<evidence type="ECO:0008006" key="4">
    <source>
        <dbReference type="Google" id="ProtNLM"/>
    </source>
</evidence>
<name>A0AB34JSV7_PRYPA</name>
<evidence type="ECO:0000313" key="3">
    <source>
        <dbReference type="Proteomes" id="UP001515480"/>
    </source>
</evidence>
<feature type="compositionally biased region" description="Low complexity" evidence="1">
    <location>
        <begin position="563"/>
        <end position="574"/>
    </location>
</feature>
<evidence type="ECO:0000313" key="2">
    <source>
        <dbReference type="EMBL" id="KAL1524062.1"/>
    </source>
</evidence>
<protein>
    <recommendedName>
        <fullName evidence="4">Hexosyltransferase</fullName>
    </recommendedName>
</protein>
<dbReference type="Proteomes" id="UP001515480">
    <property type="component" value="Unassembled WGS sequence"/>
</dbReference>
<proteinExistence type="predicted"/>
<dbReference type="EMBL" id="JBGBPQ010000005">
    <property type="protein sequence ID" value="KAL1524062.1"/>
    <property type="molecule type" value="Genomic_DNA"/>
</dbReference>
<feature type="compositionally biased region" description="Basic residues" evidence="1">
    <location>
        <begin position="24"/>
        <end position="34"/>
    </location>
</feature>
<feature type="region of interest" description="Disordered" evidence="1">
    <location>
        <begin position="559"/>
        <end position="581"/>
    </location>
</feature>
<keyword evidence="3" id="KW-1185">Reference proteome</keyword>
<evidence type="ECO:0000256" key="1">
    <source>
        <dbReference type="SAM" id="MobiDB-lite"/>
    </source>
</evidence>
<feature type="region of interest" description="Disordered" evidence="1">
    <location>
        <begin position="1"/>
        <end position="84"/>
    </location>
</feature>
<comment type="caution">
    <text evidence="2">The sequence shown here is derived from an EMBL/GenBank/DDBJ whole genome shotgun (WGS) entry which is preliminary data.</text>
</comment>
<feature type="compositionally biased region" description="Low complexity" evidence="1">
    <location>
        <begin position="45"/>
        <end position="57"/>
    </location>
</feature>
<reference evidence="2 3" key="1">
    <citation type="journal article" date="2024" name="Science">
        <title>Giant polyketide synthase enzymes in the biosynthesis of giant marine polyether toxins.</title>
        <authorList>
            <person name="Fallon T.R."/>
            <person name="Shende V.V."/>
            <person name="Wierzbicki I.H."/>
            <person name="Pendleton A.L."/>
            <person name="Watervoot N.F."/>
            <person name="Auber R.P."/>
            <person name="Gonzalez D.J."/>
            <person name="Wisecaver J.H."/>
            <person name="Moore B.S."/>
        </authorList>
    </citation>
    <scope>NUCLEOTIDE SEQUENCE [LARGE SCALE GENOMIC DNA]</scope>
    <source>
        <strain evidence="2 3">12B1</strain>
    </source>
</reference>
<feature type="region of interest" description="Disordered" evidence="1">
    <location>
        <begin position="191"/>
        <end position="222"/>
    </location>
</feature>
<sequence length="581" mass="63376">MQCAPLPAALPSRNLPAPLPPPRPSRRLPPRHRPSLTPPAPPSPSRLSPTHALALPPRLFPPPPKQSLASTPFPSAPEAIPRPRPFRTRLPVRLLAAGFVVLALLGYSSYSAPRLHSPWLQAGRQPGMHATVRMAGAADFPADEAAAPRLASSQAAAVRCAHAVQSSAEWARLRCGPPPPPQVLQLNGEWGERRRRGRRARPAERARNASALRAAEESGDGGGAMDCAEMKARHGVLVGTSWGTLPLAGQARWAELDCDTRDPSREAARALEREYLANYTARHAAALAARPAARRLGGGGGVGASVPTVAVCVCTTSRRTNASRLEQLALFSIMLPSLRDSLMPAAAPRRTARRFGFRLYILFDAGDAFYDDGARESEVRAWLADELVAPLARRRVRLEATLLRFENEMRKPGPAFNFMMAAAFEDGADYLYRVNDDTKFVGAWADVAVDTLLGFDPPNVGVVGPVCPEGNTLIMTHDLVHRTHLHIFEHYYPPIFSDWWMDDWISHVYGSARTAKGPFRVRHFFGHQGTRYEVDQAHASRLEAEIESGRAQIARWLAREGPRASARQRSAASAGNAEGDP</sequence>
<dbReference type="AlphaFoldDB" id="A0AB34JSV7"/>